<dbReference type="RefSeq" id="WP_188428610.1">
    <property type="nucleotide sequence ID" value="NZ_BMEX01000001.1"/>
</dbReference>
<evidence type="ECO:0000313" key="1">
    <source>
        <dbReference type="EMBL" id="GGA31844.1"/>
    </source>
</evidence>
<evidence type="ECO:0000313" key="2">
    <source>
        <dbReference type="Proteomes" id="UP000617979"/>
    </source>
</evidence>
<evidence type="ECO:0008006" key="3">
    <source>
        <dbReference type="Google" id="ProtNLM"/>
    </source>
</evidence>
<reference evidence="2" key="1">
    <citation type="journal article" date="2019" name="Int. J. Syst. Evol. Microbiol.">
        <title>The Global Catalogue of Microorganisms (GCM) 10K type strain sequencing project: providing services to taxonomists for standard genome sequencing and annotation.</title>
        <authorList>
            <consortium name="The Broad Institute Genomics Platform"/>
            <consortium name="The Broad Institute Genome Sequencing Center for Infectious Disease"/>
            <person name="Wu L."/>
            <person name="Ma J."/>
        </authorList>
    </citation>
    <scope>NUCLEOTIDE SEQUENCE [LARGE SCALE GENOMIC DNA]</scope>
    <source>
        <strain evidence="2">CGMCC 1.12404</strain>
    </source>
</reference>
<gene>
    <name evidence="1" type="ORF">GCM10007416_00450</name>
</gene>
<protein>
    <recommendedName>
        <fullName evidence="3">AAA domain-containing protein</fullName>
    </recommendedName>
</protein>
<sequence length="216" mass="24284">MLYGHPKIGKSTFCSQMDQPLFLATEPGLKALSVYEVQIPDWPTFLNACAEIAKGEHSFKTIAIDTIDNLWTACAEYVRDKMGIQHESDLGYGKGWTLVRNEFSRAIRKLSFLPYGLVMTSHAELSQVKTRTAEITKAVPTIPKTGRGFIIGLVDIILYAESMETNEGEVRVIRTKPSEKWEAGDRTKRLPAVLPLDYPTFSDAFHNQQDEGEDQQ</sequence>
<accession>A0ABQ1FVV6</accession>
<proteinExistence type="predicted"/>
<dbReference type="EMBL" id="BMEX01000001">
    <property type="protein sequence ID" value="GGA31844.1"/>
    <property type="molecule type" value="Genomic_DNA"/>
</dbReference>
<dbReference type="Pfam" id="PF13479">
    <property type="entry name" value="AAA_24"/>
    <property type="match status" value="1"/>
</dbReference>
<name>A0ABQ1FVV6_9BACL</name>
<dbReference type="Proteomes" id="UP000617979">
    <property type="component" value="Unassembled WGS sequence"/>
</dbReference>
<organism evidence="1 2">
    <name type="scientific">Kroppenstedtia guangzhouensis</name>
    <dbReference type="NCBI Taxonomy" id="1274356"/>
    <lineage>
        <taxon>Bacteria</taxon>
        <taxon>Bacillati</taxon>
        <taxon>Bacillota</taxon>
        <taxon>Bacilli</taxon>
        <taxon>Bacillales</taxon>
        <taxon>Thermoactinomycetaceae</taxon>
        <taxon>Kroppenstedtia</taxon>
    </lineage>
</organism>
<keyword evidence="2" id="KW-1185">Reference proteome</keyword>
<comment type="caution">
    <text evidence="1">The sequence shown here is derived from an EMBL/GenBank/DDBJ whole genome shotgun (WGS) entry which is preliminary data.</text>
</comment>